<protein>
    <submittedName>
        <fullName evidence="3">Glycoside hydrolase</fullName>
    </submittedName>
</protein>
<dbReference type="GO" id="GO:1901135">
    <property type="term" value="P:carbohydrate derivative metabolic process"/>
    <property type="evidence" value="ECO:0007669"/>
    <property type="project" value="UniProtKB-ARBA"/>
</dbReference>
<dbReference type="CDD" id="cd03811">
    <property type="entry name" value="GT4_GT28_WabH-like"/>
    <property type="match status" value="1"/>
</dbReference>
<sequence length="370" mass="41952">MKIVTVIPTLTSGGAEKVCLRLHQLMLDAGIESHLVVLSQQAHYRADDFPNLHFLPLDTPKNIDFFVKRRRATALLQQVCDEIARSAPIDAIFSHLDESHLLVAALQTDAARHYVVHTSVVEELRASRRGLFKHRRLLRKKKVLQGRSVIAVSAGLADEIRSLDWLRPSQVTTILNPLDAEQVAREARQQDQQVELNDDFILHIGRFARAKRHDVLFDAFAQLQQRHPALKLVLLTRVSSKLKKQLRRRNLEHSVITPGLVQNPYPWIRQAKLLVLSSDFEGFPNVLNEALMCETPFVSTDCPHGPREILASFHPEWLVPRNSPTQLADKIDQLLQQPPQVDLQRWPLLDKVRPDAVVAEYIKLAAGGQA</sequence>
<dbReference type="PATRIC" id="fig|740709.3.peg.574"/>
<dbReference type="PANTHER" id="PTHR12526">
    <property type="entry name" value="GLYCOSYLTRANSFERASE"/>
    <property type="match status" value="1"/>
</dbReference>
<evidence type="ECO:0000259" key="2">
    <source>
        <dbReference type="Pfam" id="PF13439"/>
    </source>
</evidence>
<accession>K2KSB9</accession>
<keyword evidence="3" id="KW-0378">Hydrolase</keyword>
<gene>
    <name evidence="3" type="ORF">A10D4_02855</name>
</gene>
<dbReference type="GO" id="GO:0016757">
    <property type="term" value="F:glycosyltransferase activity"/>
    <property type="evidence" value="ECO:0007669"/>
    <property type="project" value="InterPro"/>
</dbReference>
<comment type="caution">
    <text evidence="3">The sequence shown here is derived from an EMBL/GenBank/DDBJ whole genome shotgun (WGS) entry which is preliminary data.</text>
</comment>
<evidence type="ECO:0000259" key="1">
    <source>
        <dbReference type="Pfam" id="PF00534"/>
    </source>
</evidence>
<organism evidence="3 4">
    <name type="scientific">Idiomarina xiamenensis 10-D-4</name>
    <dbReference type="NCBI Taxonomy" id="740709"/>
    <lineage>
        <taxon>Bacteria</taxon>
        <taxon>Pseudomonadati</taxon>
        <taxon>Pseudomonadota</taxon>
        <taxon>Gammaproteobacteria</taxon>
        <taxon>Alteromonadales</taxon>
        <taxon>Idiomarinaceae</taxon>
        <taxon>Idiomarina</taxon>
    </lineage>
</organism>
<dbReference type="SUPFAM" id="SSF53756">
    <property type="entry name" value="UDP-Glycosyltransferase/glycogen phosphorylase"/>
    <property type="match status" value="1"/>
</dbReference>
<reference evidence="3 4" key="1">
    <citation type="journal article" date="2012" name="J. Bacteriol.">
        <title>Genome Sequence of Idiomarina xiamenensis Type Strain 10-D-4.</title>
        <authorList>
            <person name="Lai Q."/>
            <person name="Wang L."/>
            <person name="Wang W."/>
            <person name="Shao Z."/>
        </authorList>
    </citation>
    <scope>NUCLEOTIDE SEQUENCE [LARGE SCALE GENOMIC DNA]</scope>
    <source>
        <strain evidence="3 4">10-D-4</strain>
    </source>
</reference>
<dbReference type="GO" id="GO:0016787">
    <property type="term" value="F:hydrolase activity"/>
    <property type="evidence" value="ECO:0007669"/>
    <property type="project" value="UniProtKB-KW"/>
</dbReference>
<dbReference type="Gene3D" id="3.40.50.2000">
    <property type="entry name" value="Glycogen Phosphorylase B"/>
    <property type="match status" value="2"/>
</dbReference>
<feature type="domain" description="Glycosyltransferase subfamily 4-like N-terminal" evidence="2">
    <location>
        <begin position="13"/>
        <end position="181"/>
    </location>
</feature>
<dbReference type="STRING" id="740709.A10D4_02855"/>
<dbReference type="InterPro" id="IPR001296">
    <property type="entry name" value="Glyco_trans_1"/>
</dbReference>
<dbReference type="PANTHER" id="PTHR12526:SF638">
    <property type="entry name" value="SPORE COAT PROTEIN SA"/>
    <property type="match status" value="1"/>
</dbReference>
<dbReference type="eggNOG" id="COG0438">
    <property type="taxonomic scope" value="Bacteria"/>
</dbReference>
<feature type="domain" description="Glycosyl transferase family 1" evidence="1">
    <location>
        <begin position="188"/>
        <end position="339"/>
    </location>
</feature>
<evidence type="ECO:0000313" key="3">
    <source>
        <dbReference type="EMBL" id="EKE85249.1"/>
    </source>
</evidence>
<name>K2KSB9_9GAMM</name>
<dbReference type="RefSeq" id="WP_008487606.1">
    <property type="nucleotide sequence ID" value="NZ_AMRG01000003.1"/>
</dbReference>
<proteinExistence type="predicted"/>
<dbReference type="AlphaFoldDB" id="K2KSB9"/>
<dbReference type="Pfam" id="PF00534">
    <property type="entry name" value="Glycos_transf_1"/>
    <property type="match status" value="1"/>
</dbReference>
<dbReference type="Proteomes" id="UP000014115">
    <property type="component" value="Unassembled WGS sequence"/>
</dbReference>
<keyword evidence="4" id="KW-1185">Reference proteome</keyword>
<dbReference type="EMBL" id="AMRG01000003">
    <property type="protein sequence ID" value="EKE85249.1"/>
    <property type="molecule type" value="Genomic_DNA"/>
</dbReference>
<evidence type="ECO:0000313" key="4">
    <source>
        <dbReference type="Proteomes" id="UP000014115"/>
    </source>
</evidence>
<dbReference type="Pfam" id="PF13439">
    <property type="entry name" value="Glyco_transf_4"/>
    <property type="match status" value="1"/>
</dbReference>
<dbReference type="InterPro" id="IPR028098">
    <property type="entry name" value="Glyco_trans_4-like_N"/>
</dbReference>